<evidence type="ECO:0008006" key="3">
    <source>
        <dbReference type="Google" id="ProtNLM"/>
    </source>
</evidence>
<sequence>MFNKVKELYEMQKQAKQLQDMLSKESVIVQKGKVKIKIRGDQKIEWVEIDGEQDRNLTDAVNDAIKESQKLAAKKMRGQMGDFKIPGFS</sequence>
<dbReference type="Gene3D" id="3.30.1310.10">
    <property type="entry name" value="Nucleoid-associated protein YbaB-like domain"/>
    <property type="match status" value="1"/>
</dbReference>
<dbReference type="InterPro" id="IPR004401">
    <property type="entry name" value="YbaB/EbfC"/>
</dbReference>
<dbReference type="AlphaFoldDB" id="A0A2M7TDP4"/>
<dbReference type="Pfam" id="PF02575">
    <property type="entry name" value="YbaB_DNA_bd"/>
    <property type="match status" value="1"/>
</dbReference>
<dbReference type="GO" id="GO:0003677">
    <property type="term" value="F:DNA binding"/>
    <property type="evidence" value="ECO:0007669"/>
    <property type="project" value="InterPro"/>
</dbReference>
<gene>
    <name evidence="1" type="ORF">COY34_00530</name>
</gene>
<dbReference type="EMBL" id="PFNJ01000014">
    <property type="protein sequence ID" value="PIZ43645.1"/>
    <property type="molecule type" value="Genomic_DNA"/>
</dbReference>
<evidence type="ECO:0000313" key="2">
    <source>
        <dbReference type="Proteomes" id="UP000230970"/>
    </source>
</evidence>
<protein>
    <recommendedName>
        <fullName evidence="3">Nucleoid-associated protein, YbaB/EbfC family</fullName>
    </recommendedName>
</protein>
<evidence type="ECO:0000313" key="1">
    <source>
        <dbReference type="EMBL" id="PIZ43645.1"/>
    </source>
</evidence>
<comment type="caution">
    <text evidence="1">The sequence shown here is derived from an EMBL/GenBank/DDBJ whole genome shotgun (WGS) entry which is preliminary data.</text>
</comment>
<organism evidence="1 2">
    <name type="scientific">candidate division WWE3 bacterium CG_4_10_14_0_2_um_filter_42_8</name>
    <dbReference type="NCBI Taxonomy" id="1975074"/>
    <lineage>
        <taxon>Bacteria</taxon>
        <taxon>Katanobacteria</taxon>
    </lineage>
</organism>
<dbReference type="InterPro" id="IPR036894">
    <property type="entry name" value="YbaB-like_sf"/>
</dbReference>
<dbReference type="SUPFAM" id="SSF82607">
    <property type="entry name" value="YbaB-like"/>
    <property type="match status" value="1"/>
</dbReference>
<name>A0A2M7TDP4_UNCKA</name>
<reference evidence="2" key="1">
    <citation type="submission" date="2017-09" db="EMBL/GenBank/DDBJ databases">
        <title>Depth-based differentiation of microbial function through sediment-hosted aquifers and enrichment of novel symbionts in the deep terrestrial subsurface.</title>
        <authorList>
            <person name="Probst A.J."/>
            <person name="Ladd B."/>
            <person name="Jarett J.K."/>
            <person name="Geller-Mcgrath D.E."/>
            <person name="Sieber C.M.K."/>
            <person name="Emerson J.B."/>
            <person name="Anantharaman K."/>
            <person name="Thomas B.C."/>
            <person name="Malmstrom R."/>
            <person name="Stieglmeier M."/>
            <person name="Klingl A."/>
            <person name="Woyke T."/>
            <person name="Ryan C.M."/>
            <person name="Banfield J.F."/>
        </authorList>
    </citation>
    <scope>NUCLEOTIDE SEQUENCE [LARGE SCALE GENOMIC DNA]</scope>
</reference>
<accession>A0A2M7TDP4</accession>
<dbReference type="Proteomes" id="UP000230970">
    <property type="component" value="Unassembled WGS sequence"/>
</dbReference>
<proteinExistence type="predicted"/>